<gene>
    <name evidence="1" type="ORF">GRJ2_003455400</name>
</gene>
<reference evidence="1 2" key="1">
    <citation type="submission" date="2024-06" db="EMBL/GenBank/DDBJ databases">
        <title>The draft genome of Grus japonensis, version 3.</title>
        <authorList>
            <person name="Nabeshima K."/>
            <person name="Suzuki S."/>
            <person name="Onuma M."/>
        </authorList>
    </citation>
    <scope>NUCLEOTIDE SEQUENCE [LARGE SCALE GENOMIC DNA]</scope>
    <source>
        <strain evidence="1 2">451A</strain>
    </source>
</reference>
<dbReference type="Proteomes" id="UP001623348">
    <property type="component" value="Unassembled WGS sequence"/>
</dbReference>
<dbReference type="AlphaFoldDB" id="A0ABC9YJZ7"/>
<organism evidence="1 2">
    <name type="scientific">Grus japonensis</name>
    <name type="common">Japanese crane</name>
    <name type="synonym">Red-crowned crane</name>
    <dbReference type="NCBI Taxonomy" id="30415"/>
    <lineage>
        <taxon>Eukaryota</taxon>
        <taxon>Metazoa</taxon>
        <taxon>Chordata</taxon>
        <taxon>Craniata</taxon>
        <taxon>Vertebrata</taxon>
        <taxon>Euteleostomi</taxon>
        <taxon>Archelosauria</taxon>
        <taxon>Archosauria</taxon>
        <taxon>Dinosauria</taxon>
        <taxon>Saurischia</taxon>
        <taxon>Theropoda</taxon>
        <taxon>Coelurosauria</taxon>
        <taxon>Aves</taxon>
        <taxon>Neognathae</taxon>
        <taxon>Neoaves</taxon>
        <taxon>Gruiformes</taxon>
        <taxon>Gruidae</taxon>
        <taxon>Grus</taxon>
    </lineage>
</organism>
<evidence type="ECO:0000313" key="2">
    <source>
        <dbReference type="Proteomes" id="UP001623348"/>
    </source>
</evidence>
<protein>
    <submittedName>
        <fullName evidence="1">Uncharacterized protein</fullName>
    </submittedName>
</protein>
<proteinExistence type="predicted"/>
<keyword evidence="2" id="KW-1185">Reference proteome</keyword>
<sequence>MMDWPDFNIPTVERLSHQLQHFEENLSSSSSPQASVLAVRSIPWSQPLPARGKGSPRHMLHGTFWIILHDQGEDMRKWDGEPTSKLEAHVCDLWEKTPAKKRPSKKAFVPGNHRKRKATTQQVVEAVEGEGELSQFAEVKAIQLALDIAE</sequence>
<accession>A0ABC9YJZ7</accession>
<dbReference type="EMBL" id="BAAFJT010000321">
    <property type="protein sequence ID" value="GAB0209897.1"/>
    <property type="molecule type" value="Genomic_DNA"/>
</dbReference>
<comment type="caution">
    <text evidence="1">The sequence shown here is derived from an EMBL/GenBank/DDBJ whole genome shotgun (WGS) entry which is preliminary data.</text>
</comment>
<evidence type="ECO:0000313" key="1">
    <source>
        <dbReference type="EMBL" id="GAB0209897.1"/>
    </source>
</evidence>
<name>A0ABC9YJZ7_GRUJA</name>